<dbReference type="Proteomes" id="UP001060215">
    <property type="component" value="Chromosome 5"/>
</dbReference>
<reference evidence="1 2" key="1">
    <citation type="journal article" date="2022" name="Plant J.">
        <title>Chromosome-level genome of Camellia lanceoleosa provides a valuable resource for understanding genome evolution and self-incompatibility.</title>
        <authorList>
            <person name="Gong W."/>
            <person name="Xiao S."/>
            <person name="Wang L."/>
            <person name="Liao Z."/>
            <person name="Chang Y."/>
            <person name="Mo W."/>
            <person name="Hu G."/>
            <person name="Li W."/>
            <person name="Zhao G."/>
            <person name="Zhu H."/>
            <person name="Hu X."/>
            <person name="Ji K."/>
            <person name="Xiang X."/>
            <person name="Song Q."/>
            <person name="Yuan D."/>
            <person name="Jin S."/>
            <person name="Zhang L."/>
        </authorList>
    </citation>
    <scope>NUCLEOTIDE SEQUENCE [LARGE SCALE GENOMIC DNA]</scope>
    <source>
        <strain evidence="1">SQ_2022a</strain>
    </source>
</reference>
<comment type="caution">
    <text evidence="1">The sequence shown here is derived from an EMBL/GenBank/DDBJ whole genome shotgun (WGS) entry which is preliminary data.</text>
</comment>
<protein>
    <submittedName>
        <fullName evidence="1">G-type lectin S-receptor-like serine/threonine-protein kinase LECRK2</fullName>
    </submittedName>
</protein>
<organism evidence="1 2">
    <name type="scientific">Camellia lanceoleosa</name>
    <dbReference type="NCBI Taxonomy" id="1840588"/>
    <lineage>
        <taxon>Eukaryota</taxon>
        <taxon>Viridiplantae</taxon>
        <taxon>Streptophyta</taxon>
        <taxon>Embryophyta</taxon>
        <taxon>Tracheophyta</taxon>
        <taxon>Spermatophyta</taxon>
        <taxon>Magnoliopsida</taxon>
        <taxon>eudicotyledons</taxon>
        <taxon>Gunneridae</taxon>
        <taxon>Pentapetalae</taxon>
        <taxon>asterids</taxon>
        <taxon>Ericales</taxon>
        <taxon>Theaceae</taxon>
        <taxon>Camellia</taxon>
    </lineage>
</organism>
<sequence>MLEIIEKNAPTFWSSPSGLFAFGFYTQHISFKVGIWLVGNNGNRTIVWTANRDDPPITSNSTLELIRSRLVPRPEEHHGEEKHIVNTTRSAASASMLDYGNFVLYNDTQQQRSIWQSFDFPTDTILGRQNLSTGMRLTSHLSDTDHSTRQYEIILQADGNLVMYPLNTEESPIDAYYASGTDGYAPLLGTLALINSTSLEAIIELKKATNGFKEELRKGSFGAVYRGTLCRGKKLIAVKRLQKVVEEGEREFQLCIVLSEIVCCRRSMEVNVSTPEEVVLSNWVYKCFAEMELNKLMVVGDEEVDMETLENMVKVGLWCIQDEPALRPSMKSVVLMLAGITDILIRPCPTTY</sequence>
<accession>A0ACC0HB54</accession>
<name>A0ACC0HB54_9ERIC</name>
<proteinExistence type="predicted"/>
<gene>
    <name evidence="1" type="ORF">LOK49_LG06G00953</name>
</gene>
<keyword evidence="2" id="KW-1185">Reference proteome</keyword>
<evidence type="ECO:0000313" key="1">
    <source>
        <dbReference type="EMBL" id="KAI8010430.1"/>
    </source>
</evidence>
<dbReference type="EMBL" id="CM045762">
    <property type="protein sequence ID" value="KAI8010430.1"/>
    <property type="molecule type" value="Genomic_DNA"/>
</dbReference>
<evidence type="ECO:0000313" key="2">
    <source>
        <dbReference type="Proteomes" id="UP001060215"/>
    </source>
</evidence>